<protein>
    <submittedName>
        <fullName evidence="3">Uncharacterized protein</fullName>
    </submittedName>
</protein>
<keyword evidence="2" id="KW-0472">Membrane</keyword>
<accession>A0A7W8B5B9</accession>
<sequence>MALSKKQRRIRNIGLPIVVCMGILAGLHITFNTNTFGPDRPCNGLVSAQDMQDAAGGSGRLSSRQHPASIGHDENEFTCTTRVKNSLPGRNNITIDIRAEDTATADFPFSIPNWGHTTPDMAYFNGGGVSDTNGWVLLPEKCWSSKSRSNPRNSAVRRVVTINIADGHGDSLKVARLLTNAANSVAEKSGCASPETPVPSELQLPAKPRQAEPGAACALPGFKLPETISSEVLTPWESRTQDFSSTWLCHLSKENEGTPFTSFAVSQDPRLVASLAQAVGTGKVGTGWQARGHIGKVVANCAGKETFFGMNSYAAGWTNAEHERLLPDDRALFVSFVKAASEKLGCAKITP</sequence>
<dbReference type="OrthoDB" id="4070659at2"/>
<dbReference type="RefSeq" id="WP_146045641.1">
    <property type="nucleotide sequence ID" value="NZ_JACHJF010000001.1"/>
</dbReference>
<evidence type="ECO:0000256" key="2">
    <source>
        <dbReference type="SAM" id="Phobius"/>
    </source>
</evidence>
<evidence type="ECO:0000313" key="4">
    <source>
        <dbReference type="Proteomes" id="UP000528608"/>
    </source>
</evidence>
<keyword evidence="2" id="KW-0812">Transmembrane</keyword>
<feature type="transmembrane region" description="Helical" evidence="2">
    <location>
        <begin position="12"/>
        <end position="31"/>
    </location>
</feature>
<organism evidence="3 4">
    <name type="scientific">Streptomyces eurocidicus</name>
    <name type="common">Streptoverticillium eurocidicus</name>
    <dbReference type="NCBI Taxonomy" id="66423"/>
    <lineage>
        <taxon>Bacteria</taxon>
        <taxon>Bacillati</taxon>
        <taxon>Actinomycetota</taxon>
        <taxon>Actinomycetes</taxon>
        <taxon>Kitasatosporales</taxon>
        <taxon>Streptomycetaceae</taxon>
        <taxon>Streptomyces</taxon>
    </lineage>
</organism>
<comment type="caution">
    <text evidence="3">The sequence shown here is derived from an EMBL/GenBank/DDBJ whole genome shotgun (WGS) entry which is preliminary data.</text>
</comment>
<keyword evidence="2" id="KW-1133">Transmembrane helix</keyword>
<dbReference type="AlphaFoldDB" id="A0A7W8B5B9"/>
<name>A0A7W8B5B9_STREU</name>
<gene>
    <name evidence="3" type="ORF">FHS36_000016</name>
</gene>
<evidence type="ECO:0000313" key="3">
    <source>
        <dbReference type="EMBL" id="MBB5116618.1"/>
    </source>
</evidence>
<proteinExistence type="predicted"/>
<feature type="region of interest" description="Disordered" evidence="1">
    <location>
        <begin position="53"/>
        <end position="72"/>
    </location>
</feature>
<reference evidence="3 4" key="1">
    <citation type="submission" date="2020-08" db="EMBL/GenBank/DDBJ databases">
        <title>Genomic Encyclopedia of Type Strains, Phase III (KMG-III): the genomes of soil and plant-associated and newly described type strains.</title>
        <authorList>
            <person name="Whitman W."/>
        </authorList>
    </citation>
    <scope>NUCLEOTIDE SEQUENCE [LARGE SCALE GENOMIC DNA]</scope>
    <source>
        <strain evidence="3 4">CECT 3259</strain>
    </source>
</reference>
<dbReference type="EMBL" id="JACHJF010000001">
    <property type="protein sequence ID" value="MBB5116618.1"/>
    <property type="molecule type" value="Genomic_DNA"/>
</dbReference>
<dbReference type="Proteomes" id="UP000528608">
    <property type="component" value="Unassembled WGS sequence"/>
</dbReference>
<evidence type="ECO:0000256" key="1">
    <source>
        <dbReference type="SAM" id="MobiDB-lite"/>
    </source>
</evidence>